<proteinExistence type="predicted"/>
<dbReference type="InterPro" id="IPR015109">
    <property type="entry name" value="Restrct_endonuc_II_EcoRII_C"/>
</dbReference>
<dbReference type="AlphaFoldDB" id="A0A2A2EEM1"/>
<dbReference type="InterPro" id="IPR038365">
    <property type="entry name" value="EcoRII_C_sf"/>
</dbReference>
<evidence type="ECO:0000259" key="1">
    <source>
        <dbReference type="Pfam" id="PF09019"/>
    </source>
</evidence>
<sequence length="415" mass="47416">MARARLYCTIVRMTGTLYKDDEDPTDKAIAETRRTGSAFVKFLSANDAGLTGGHQAGILVGRRAWPLLFDDIDDIGSIAKREVTIRWPENVETTSTFTWYPSKKELRITRFGRGFPFLTPEQAGALFVMARTGKDDYRAFILDGDDAADRYLETFQLSPADLNQIVLAQGQTHSLEQDEADAIGCWVDELRLGEGNPFPDSETVSRKAREIQEAVHNHSEQLTRDPDRKLVEFIRVEYALFRYMEQAKYLFSIQGGFDDLDSFLKIALSLLNSRKSRAGRSFENQIGAILRANDLQFEEQVITEGRKKPDFIFPSGAAYHDPARKPETMIVLAAKTTCKDRWRQILSEAGRMKDQPKWLITLQPSNSKQQLEEMKADNVRLIVPKTYIASYPKEYRSDIWTVKRFIEYVKDNAQD</sequence>
<feature type="domain" description="Restriction endonuclease type II EcoRII C-terminal" evidence="1">
    <location>
        <begin position="241"/>
        <end position="406"/>
    </location>
</feature>
<organism evidence="3 4">
    <name type="scientific">Bifidobacterium italicum</name>
    <dbReference type="NCBI Taxonomy" id="1960968"/>
    <lineage>
        <taxon>Bacteria</taxon>
        <taxon>Bacillati</taxon>
        <taxon>Actinomycetota</taxon>
        <taxon>Actinomycetes</taxon>
        <taxon>Bifidobacteriales</taxon>
        <taxon>Bifidobacteriaceae</taxon>
        <taxon>Bifidobacterium</taxon>
    </lineage>
</organism>
<comment type="caution">
    <text evidence="3">The sequence shown here is derived from an EMBL/GenBank/DDBJ whole genome shotgun (WGS) entry which is preliminary data.</text>
</comment>
<dbReference type="REBASE" id="385005">
    <property type="entry name" value="Bit10AORF1593P"/>
</dbReference>
<evidence type="ECO:0000313" key="3">
    <source>
        <dbReference type="EMBL" id="PAU67684.1"/>
    </source>
</evidence>
<evidence type="ECO:0000259" key="2">
    <source>
        <dbReference type="Pfam" id="PF09217"/>
    </source>
</evidence>
<dbReference type="Gene3D" id="2.40.330.10">
    <property type="entry name" value="DNA-binding pseudobarrel domain"/>
    <property type="match status" value="1"/>
</dbReference>
<dbReference type="OrthoDB" id="9797574at2"/>
<dbReference type="InterPro" id="IPR023372">
    <property type="entry name" value="Rest_endonuc_II_EcoRII_N"/>
</dbReference>
<gene>
    <name evidence="3" type="ORF">B1400_1594</name>
</gene>
<dbReference type="Pfam" id="PF09217">
    <property type="entry name" value="EcoRII-N"/>
    <property type="match status" value="1"/>
</dbReference>
<dbReference type="InterPro" id="IPR015300">
    <property type="entry name" value="DNA-bd_pseudobarrel_sf"/>
</dbReference>
<dbReference type="GO" id="GO:0003677">
    <property type="term" value="F:DNA binding"/>
    <property type="evidence" value="ECO:0007669"/>
    <property type="project" value="InterPro"/>
</dbReference>
<dbReference type="Gene3D" id="3.40.91.80">
    <property type="match status" value="1"/>
</dbReference>
<keyword evidence="4" id="KW-1185">Reference proteome</keyword>
<dbReference type="Proteomes" id="UP000217986">
    <property type="component" value="Unassembled WGS sequence"/>
</dbReference>
<dbReference type="InterPro" id="IPR011335">
    <property type="entry name" value="Restrct_endonuc-II-like"/>
</dbReference>
<name>A0A2A2EEM1_9BIFI</name>
<dbReference type="GO" id="GO:0009036">
    <property type="term" value="F:type II site-specific deoxyribonuclease activity"/>
    <property type="evidence" value="ECO:0007669"/>
    <property type="project" value="InterPro"/>
</dbReference>
<feature type="domain" description="Restriction endonuclease type II EcoRII N-terminal" evidence="2">
    <location>
        <begin position="38"/>
        <end position="139"/>
    </location>
</feature>
<reference evidence="3 4" key="1">
    <citation type="journal article" date="2017" name="ISME J.">
        <title>Unveiling bifidobacterial biogeography across the mammalian branch of the tree of life.</title>
        <authorList>
            <person name="Milani C."/>
            <person name="Mangifesta M."/>
            <person name="Mancabelli L."/>
            <person name="Lugli G.A."/>
            <person name="James K."/>
            <person name="Duranti S."/>
            <person name="Turroni F."/>
            <person name="Ferrario C."/>
            <person name="Ossiprandi M.C."/>
            <person name="van Sinderen D."/>
            <person name="Ventura M."/>
        </authorList>
    </citation>
    <scope>NUCLEOTIDE SEQUENCE [LARGE SCALE GENOMIC DNA]</scope>
    <source>
        <strain evidence="3 4">70</strain>
    </source>
</reference>
<dbReference type="SUPFAM" id="SSF101936">
    <property type="entry name" value="DNA-binding pseudobarrel domain"/>
    <property type="match status" value="1"/>
</dbReference>
<dbReference type="SUPFAM" id="SSF52980">
    <property type="entry name" value="Restriction endonuclease-like"/>
    <property type="match status" value="1"/>
</dbReference>
<keyword evidence="3" id="KW-0255">Endonuclease</keyword>
<dbReference type="Pfam" id="PF09019">
    <property type="entry name" value="EcoRII-C"/>
    <property type="match status" value="1"/>
</dbReference>
<dbReference type="EMBL" id="MVOG01000037">
    <property type="protein sequence ID" value="PAU67684.1"/>
    <property type="molecule type" value="Genomic_DNA"/>
</dbReference>
<keyword evidence="3" id="KW-0540">Nuclease</keyword>
<protein>
    <submittedName>
        <fullName evidence="3">Restriction endonuclease</fullName>
    </submittedName>
</protein>
<keyword evidence="3" id="KW-0378">Hydrolase</keyword>
<dbReference type="GO" id="GO:0009307">
    <property type="term" value="P:DNA restriction-modification system"/>
    <property type="evidence" value="ECO:0007669"/>
    <property type="project" value="InterPro"/>
</dbReference>
<accession>A0A2A2EEM1</accession>
<evidence type="ECO:0000313" key="4">
    <source>
        <dbReference type="Proteomes" id="UP000217986"/>
    </source>
</evidence>